<organism evidence="2 3">
    <name type="scientific">Lutispora thermophila DSM 19022</name>
    <dbReference type="NCBI Taxonomy" id="1122184"/>
    <lineage>
        <taxon>Bacteria</taxon>
        <taxon>Bacillati</taxon>
        <taxon>Bacillota</taxon>
        <taxon>Clostridia</taxon>
        <taxon>Lutisporales</taxon>
        <taxon>Lutisporaceae</taxon>
        <taxon>Lutispora</taxon>
    </lineage>
</organism>
<keyword evidence="2" id="KW-0255">Endonuclease</keyword>
<dbReference type="GO" id="GO:0004519">
    <property type="term" value="F:endonuclease activity"/>
    <property type="evidence" value="ECO:0007669"/>
    <property type="project" value="UniProtKB-KW"/>
</dbReference>
<dbReference type="InterPro" id="IPR038721">
    <property type="entry name" value="IS701-like_DDE_dom"/>
</dbReference>
<dbReference type="STRING" id="1122184.SAMN02745176_03420"/>
<evidence type="ECO:0000313" key="3">
    <source>
        <dbReference type="Proteomes" id="UP000184442"/>
    </source>
</evidence>
<evidence type="ECO:0000313" key="2">
    <source>
        <dbReference type="EMBL" id="SHJ38875.1"/>
    </source>
</evidence>
<dbReference type="Pfam" id="PF13546">
    <property type="entry name" value="DDE_5"/>
    <property type="match status" value="1"/>
</dbReference>
<keyword evidence="2" id="KW-0540">Nuclease</keyword>
<reference evidence="2 3" key="1">
    <citation type="submission" date="2016-11" db="EMBL/GenBank/DDBJ databases">
        <authorList>
            <person name="Jaros S."/>
            <person name="Januszkiewicz K."/>
            <person name="Wedrychowicz H."/>
        </authorList>
    </citation>
    <scope>NUCLEOTIDE SEQUENCE [LARGE SCALE GENOMIC DNA]</scope>
    <source>
        <strain evidence="2 3">DSM 19022</strain>
    </source>
</reference>
<dbReference type="Proteomes" id="UP000184442">
    <property type="component" value="Unassembled WGS sequence"/>
</dbReference>
<sequence>MPEIIIEQNQNIINYINMLQLPYSTALNNHIINMVSGIITTEGNKTVSAIYKKLTSNRDRSTGSRFLSEYKWNNEYVDYKRISHSIHTIPKNIDENQVGFLIIDDSLSKKDDSTKKMEGIDYHHSHSDGKTMWSHCIVSSNYKVSNYSLQLNFKLYLRKQFYGSKSKKLFKNKDELAMQLIDEFTPATEINYLLVDAWYT</sequence>
<accession>A0A1M6IWM7</accession>
<name>A0A1M6IWM7_9FIRM</name>
<proteinExistence type="predicted"/>
<gene>
    <name evidence="2" type="ORF">SAMN02745176_03420</name>
</gene>
<dbReference type="AlphaFoldDB" id="A0A1M6IWM7"/>
<protein>
    <submittedName>
        <fullName evidence="2">DDE superfamily endonuclease</fullName>
    </submittedName>
</protein>
<feature type="domain" description="Transposase IS701-like DDE" evidence="1">
    <location>
        <begin position="34"/>
        <end position="199"/>
    </location>
</feature>
<dbReference type="EMBL" id="FQZS01000041">
    <property type="protein sequence ID" value="SHJ38875.1"/>
    <property type="molecule type" value="Genomic_DNA"/>
</dbReference>
<keyword evidence="3" id="KW-1185">Reference proteome</keyword>
<keyword evidence="2" id="KW-0378">Hydrolase</keyword>
<evidence type="ECO:0000259" key="1">
    <source>
        <dbReference type="Pfam" id="PF13546"/>
    </source>
</evidence>